<dbReference type="Pfam" id="PF00436">
    <property type="entry name" value="SSB"/>
    <property type="match status" value="1"/>
</dbReference>
<dbReference type="InterPro" id="IPR000424">
    <property type="entry name" value="Primosome_PriB/ssb"/>
</dbReference>
<organism evidence="5 6">
    <name type="scientific">Clostridium subterminale</name>
    <dbReference type="NCBI Taxonomy" id="1550"/>
    <lineage>
        <taxon>Bacteria</taxon>
        <taxon>Bacillati</taxon>
        <taxon>Bacillota</taxon>
        <taxon>Clostridia</taxon>
        <taxon>Eubacteriales</taxon>
        <taxon>Clostridiaceae</taxon>
        <taxon>Clostridium</taxon>
    </lineage>
</organism>
<evidence type="ECO:0000313" key="6">
    <source>
        <dbReference type="Proteomes" id="UP001501047"/>
    </source>
</evidence>
<dbReference type="CDD" id="cd04496">
    <property type="entry name" value="SSB_OBF"/>
    <property type="match status" value="1"/>
</dbReference>
<dbReference type="RefSeq" id="WP_343826714.1">
    <property type="nucleotide sequence ID" value="NZ_BAAACI010000006.1"/>
</dbReference>
<dbReference type="PANTHER" id="PTHR10302">
    <property type="entry name" value="SINGLE-STRANDED DNA-BINDING PROTEIN"/>
    <property type="match status" value="1"/>
</dbReference>
<sequence length="138" mass="15116">MSTNIWIGIGRLIKDCELAFTQGKGTAVARFTIAVDDGFGDKKTTDFIPIVVWGKQGEAVANYTRKGSKVRVTGKIKTRSYDAKDGSKRFITEVVADMFNGVEFLDSKNNNSNNTQSVDVPGDYFGASEVDNSDMPFN</sequence>
<dbReference type="PIRSF" id="PIRSF002070">
    <property type="entry name" value="SSB"/>
    <property type="match status" value="1"/>
</dbReference>
<name>A0ABN1KRY0_CLOSU</name>
<dbReference type="PANTHER" id="PTHR10302:SF27">
    <property type="entry name" value="SINGLE-STRANDED DNA-BINDING PROTEIN"/>
    <property type="match status" value="1"/>
</dbReference>
<comment type="caution">
    <text evidence="5">The sequence shown here is derived from an EMBL/GenBank/DDBJ whole genome shotgun (WGS) entry which is preliminary data.</text>
</comment>
<comment type="subunit">
    <text evidence="2">Homotetramer.</text>
</comment>
<dbReference type="SUPFAM" id="SSF50249">
    <property type="entry name" value="Nucleic acid-binding proteins"/>
    <property type="match status" value="1"/>
</dbReference>
<proteinExistence type="inferred from homology"/>
<evidence type="ECO:0000313" key="5">
    <source>
        <dbReference type="EMBL" id="GAA0774508.1"/>
    </source>
</evidence>
<feature type="region of interest" description="Disordered" evidence="4">
    <location>
        <begin position="110"/>
        <end position="138"/>
    </location>
</feature>
<keyword evidence="1 2" id="KW-0238">DNA-binding</keyword>
<dbReference type="NCBIfam" id="TIGR00621">
    <property type="entry name" value="ssb"/>
    <property type="match status" value="1"/>
</dbReference>
<dbReference type="PROSITE" id="PS50935">
    <property type="entry name" value="SSB"/>
    <property type="match status" value="1"/>
</dbReference>
<evidence type="ECO:0000256" key="2">
    <source>
        <dbReference type="HAMAP-Rule" id="MF_00984"/>
    </source>
</evidence>
<dbReference type="GO" id="GO:0003677">
    <property type="term" value="F:DNA binding"/>
    <property type="evidence" value="ECO:0007669"/>
    <property type="project" value="UniProtKB-KW"/>
</dbReference>
<dbReference type="Proteomes" id="UP001501047">
    <property type="component" value="Unassembled WGS sequence"/>
</dbReference>
<evidence type="ECO:0000256" key="1">
    <source>
        <dbReference type="ARBA" id="ARBA00023125"/>
    </source>
</evidence>
<comment type="caution">
    <text evidence="2">Lacks conserved residue(s) required for the propagation of feature annotation.</text>
</comment>
<gene>
    <name evidence="5" type="ORF">GCM10008908_24460</name>
</gene>
<dbReference type="Gene3D" id="2.40.50.140">
    <property type="entry name" value="Nucleic acid-binding proteins"/>
    <property type="match status" value="1"/>
</dbReference>
<dbReference type="HAMAP" id="MF_00984">
    <property type="entry name" value="SSB"/>
    <property type="match status" value="1"/>
</dbReference>
<keyword evidence="6" id="KW-1185">Reference proteome</keyword>
<accession>A0ABN1KRY0</accession>
<protein>
    <recommendedName>
        <fullName evidence="2 3">Single-stranded DNA-binding protein</fullName>
        <shortName evidence="2">SSB</shortName>
    </recommendedName>
</protein>
<dbReference type="EMBL" id="BAAACI010000006">
    <property type="protein sequence ID" value="GAA0774508.1"/>
    <property type="molecule type" value="Genomic_DNA"/>
</dbReference>
<evidence type="ECO:0000256" key="4">
    <source>
        <dbReference type="SAM" id="MobiDB-lite"/>
    </source>
</evidence>
<reference evidence="5 6" key="1">
    <citation type="journal article" date="2019" name="Int. J. Syst. Evol. Microbiol.">
        <title>The Global Catalogue of Microorganisms (GCM) 10K type strain sequencing project: providing services to taxonomists for standard genome sequencing and annotation.</title>
        <authorList>
            <consortium name="The Broad Institute Genomics Platform"/>
            <consortium name="The Broad Institute Genome Sequencing Center for Infectious Disease"/>
            <person name="Wu L."/>
            <person name="Ma J."/>
        </authorList>
    </citation>
    <scope>NUCLEOTIDE SEQUENCE [LARGE SCALE GENOMIC DNA]</scope>
    <source>
        <strain evidence="5 6">JCM 1417</strain>
    </source>
</reference>
<dbReference type="InterPro" id="IPR012340">
    <property type="entry name" value="NA-bd_OB-fold"/>
</dbReference>
<dbReference type="InterPro" id="IPR011344">
    <property type="entry name" value="ssDNA-bd"/>
</dbReference>
<evidence type="ECO:0000256" key="3">
    <source>
        <dbReference type="PIRNR" id="PIRNR002070"/>
    </source>
</evidence>